<protein>
    <submittedName>
        <fullName evidence="3">Uncharacterized protein</fullName>
    </submittedName>
</protein>
<evidence type="ECO:0000313" key="2">
    <source>
        <dbReference type="EMBL" id="KAA1107867.1"/>
    </source>
</evidence>
<evidence type="ECO:0000313" key="3">
    <source>
        <dbReference type="EMBL" id="KAA1115646.1"/>
    </source>
</evidence>
<comment type="caution">
    <text evidence="3">The sequence shown here is derived from an EMBL/GenBank/DDBJ whole genome shotgun (WGS) entry which is preliminary data.</text>
</comment>
<evidence type="ECO:0000313" key="4">
    <source>
        <dbReference type="Proteomes" id="UP000325313"/>
    </source>
</evidence>
<evidence type="ECO:0000256" key="1">
    <source>
        <dbReference type="SAM" id="SignalP"/>
    </source>
</evidence>
<reference evidence="3 4" key="1">
    <citation type="submission" date="2019-05" db="EMBL/GenBank/DDBJ databases">
        <title>Emergence of the Ug99 lineage of the wheat stem rust pathogen through somatic hybridization.</title>
        <authorList>
            <person name="Li F."/>
            <person name="Upadhyaya N.M."/>
            <person name="Sperschneider J."/>
            <person name="Matny O."/>
            <person name="Nguyen-Phuc H."/>
            <person name="Mago R."/>
            <person name="Raley C."/>
            <person name="Miller M.E."/>
            <person name="Silverstein K.A.T."/>
            <person name="Henningsen E."/>
            <person name="Hirsch C.D."/>
            <person name="Visser B."/>
            <person name="Pretorius Z.A."/>
            <person name="Steffenson B.J."/>
            <person name="Schwessinger B."/>
            <person name="Dodds P.N."/>
            <person name="Figueroa M."/>
        </authorList>
    </citation>
    <scope>NUCLEOTIDE SEQUENCE [LARGE SCALE GENOMIC DNA]</scope>
    <source>
        <strain evidence="3 4">Ug99</strain>
    </source>
</reference>
<gene>
    <name evidence="3" type="ORF">PGTUg99_019571</name>
    <name evidence="2" type="ORF">PGTUg99_027867</name>
</gene>
<feature type="signal peptide" evidence="1">
    <location>
        <begin position="1"/>
        <end position="20"/>
    </location>
</feature>
<proteinExistence type="predicted"/>
<dbReference type="EMBL" id="VDEP01000272">
    <property type="protein sequence ID" value="KAA1115646.1"/>
    <property type="molecule type" value="Genomic_DNA"/>
</dbReference>
<organism evidence="3 4">
    <name type="scientific">Puccinia graminis f. sp. tritici</name>
    <dbReference type="NCBI Taxonomy" id="56615"/>
    <lineage>
        <taxon>Eukaryota</taxon>
        <taxon>Fungi</taxon>
        <taxon>Dikarya</taxon>
        <taxon>Basidiomycota</taxon>
        <taxon>Pucciniomycotina</taxon>
        <taxon>Pucciniomycetes</taxon>
        <taxon>Pucciniales</taxon>
        <taxon>Pucciniaceae</taxon>
        <taxon>Puccinia</taxon>
    </lineage>
</organism>
<name>A0A5B0QQN4_PUCGR</name>
<accession>A0A5B0QQN4</accession>
<sequence>MLPKNIIFVSLMSFIPEAYSAYRTFVKCANNTCKQRALELFPHPYPPISKCGEPLGIENCKNDRYKTYYKCDTCGAISIKNQVVHRGDPDPPCIHRGKKLFLGPCIPTPSEASSQPSSSAGVTPSRIVGGKTYFMFLPEDPPSS</sequence>
<dbReference type="AlphaFoldDB" id="A0A5B0QQN4"/>
<dbReference type="Proteomes" id="UP000325313">
    <property type="component" value="Unassembled WGS sequence"/>
</dbReference>
<dbReference type="EMBL" id="VDEP01000307">
    <property type="protein sequence ID" value="KAA1107867.1"/>
    <property type="molecule type" value="Genomic_DNA"/>
</dbReference>
<keyword evidence="1" id="KW-0732">Signal</keyword>
<feature type="chain" id="PRO_5036366535" evidence="1">
    <location>
        <begin position="21"/>
        <end position="144"/>
    </location>
</feature>